<dbReference type="PANTHER" id="PTHR37534:SF26">
    <property type="entry name" value="TRANSCRIPTION FACTOR, PUTATIVE-RELATED"/>
    <property type="match status" value="1"/>
</dbReference>
<dbReference type="PROSITE" id="PS00463">
    <property type="entry name" value="ZN2_CY6_FUNGAL_1"/>
    <property type="match status" value="1"/>
</dbReference>
<evidence type="ECO:0000256" key="1">
    <source>
        <dbReference type="ARBA" id="ARBA00004123"/>
    </source>
</evidence>
<dbReference type="EMBL" id="KZ613547">
    <property type="protein sequence ID" value="PMD12606.1"/>
    <property type="molecule type" value="Genomic_DNA"/>
</dbReference>
<dbReference type="GO" id="GO:0005634">
    <property type="term" value="C:nucleus"/>
    <property type="evidence" value="ECO:0007669"/>
    <property type="project" value="UniProtKB-SubCell"/>
</dbReference>
<keyword evidence="6" id="KW-1185">Reference proteome</keyword>
<feature type="compositionally biased region" description="Polar residues" evidence="3">
    <location>
        <begin position="162"/>
        <end position="181"/>
    </location>
</feature>
<gene>
    <name evidence="5" type="ORF">NA56DRAFT_480954</name>
</gene>
<evidence type="ECO:0000256" key="3">
    <source>
        <dbReference type="SAM" id="MobiDB-lite"/>
    </source>
</evidence>
<dbReference type="STRING" id="1745343.A0A2J6PFC9"/>
<evidence type="ECO:0000259" key="4">
    <source>
        <dbReference type="PROSITE" id="PS50048"/>
    </source>
</evidence>
<dbReference type="InterPro" id="IPR036864">
    <property type="entry name" value="Zn2-C6_fun-type_DNA-bd_sf"/>
</dbReference>
<dbReference type="CDD" id="cd00067">
    <property type="entry name" value="GAL4"/>
    <property type="match status" value="1"/>
</dbReference>
<evidence type="ECO:0000313" key="6">
    <source>
        <dbReference type="Proteomes" id="UP000235672"/>
    </source>
</evidence>
<dbReference type="GO" id="GO:0000981">
    <property type="term" value="F:DNA-binding transcription factor activity, RNA polymerase II-specific"/>
    <property type="evidence" value="ECO:0007669"/>
    <property type="project" value="InterPro"/>
</dbReference>
<comment type="subcellular location">
    <subcellularLocation>
        <location evidence="1">Nucleus</location>
    </subcellularLocation>
</comment>
<evidence type="ECO:0000313" key="5">
    <source>
        <dbReference type="EMBL" id="PMD12606.1"/>
    </source>
</evidence>
<dbReference type="GO" id="GO:0000976">
    <property type="term" value="F:transcription cis-regulatory region binding"/>
    <property type="evidence" value="ECO:0007669"/>
    <property type="project" value="TreeGrafter"/>
</dbReference>
<dbReference type="SMART" id="SM00066">
    <property type="entry name" value="GAL4"/>
    <property type="match status" value="1"/>
</dbReference>
<dbReference type="AlphaFoldDB" id="A0A2J6PFC9"/>
<dbReference type="InterPro" id="IPR001138">
    <property type="entry name" value="Zn2Cys6_DnaBD"/>
</dbReference>
<dbReference type="PANTHER" id="PTHR37534">
    <property type="entry name" value="TRANSCRIPTIONAL ACTIVATOR PROTEIN UGA3"/>
    <property type="match status" value="1"/>
</dbReference>
<feature type="compositionally biased region" description="Low complexity" evidence="3">
    <location>
        <begin position="351"/>
        <end position="360"/>
    </location>
</feature>
<organism evidence="5 6">
    <name type="scientific">Hyaloscypha hepaticicola</name>
    <dbReference type="NCBI Taxonomy" id="2082293"/>
    <lineage>
        <taxon>Eukaryota</taxon>
        <taxon>Fungi</taxon>
        <taxon>Dikarya</taxon>
        <taxon>Ascomycota</taxon>
        <taxon>Pezizomycotina</taxon>
        <taxon>Leotiomycetes</taxon>
        <taxon>Helotiales</taxon>
        <taxon>Hyaloscyphaceae</taxon>
        <taxon>Hyaloscypha</taxon>
    </lineage>
</organism>
<feature type="domain" description="Zn(2)-C6 fungal-type" evidence="4">
    <location>
        <begin position="8"/>
        <end position="36"/>
    </location>
</feature>
<dbReference type="GO" id="GO:0008270">
    <property type="term" value="F:zinc ion binding"/>
    <property type="evidence" value="ECO:0007669"/>
    <property type="project" value="InterPro"/>
</dbReference>
<dbReference type="InterPro" id="IPR021858">
    <property type="entry name" value="Fun_TF"/>
</dbReference>
<dbReference type="PROSITE" id="PS50048">
    <property type="entry name" value="ZN2_CY6_FUNGAL_2"/>
    <property type="match status" value="1"/>
</dbReference>
<keyword evidence="2" id="KW-0539">Nucleus</keyword>
<name>A0A2J6PFC9_9HELO</name>
<dbReference type="Gene3D" id="4.10.240.10">
    <property type="entry name" value="Zn(2)-C6 fungal-type DNA-binding domain"/>
    <property type="match status" value="1"/>
</dbReference>
<reference evidence="5 6" key="1">
    <citation type="submission" date="2016-05" db="EMBL/GenBank/DDBJ databases">
        <title>A degradative enzymes factory behind the ericoid mycorrhizal symbiosis.</title>
        <authorList>
            <consortium name="DOE Joint Genome Institute"/>
            <person name="Martino E."/>
            <person name="Morin E."/>
            <person name="Grelet G."/>
            <person name="Kuo A."/>
            <person name="Kohler A."/>
            <person name="Daghino S."/>
            <person name="Barry K."/>
            <person name="Choi C."/>
            <person name="Cichocki N."/>
            <person name="Clum A."/>
            <person name="Copeland A."/>
            <person name="Hainaut M."/>
            <person name="Haridas S."/>
            <person name="Labutti K."/>
            <person name="Lindquist E."/>
            <person name="Lipzen A."/>
            <person name="Khouja H.-R."/>
            <person name="Murat C."/>
            <person name="Ohm R."/>
            <person name="Olson A."/>
            <person name="Spatafora J."/>
            <person name="Veneault-Fourrey C."/>
            <person name="Henrissat B."/>
            <person name="Grigoriev I."/>
            <person name="Martin F."/>
            <person name="Perotto S."/>
        </authorList>
    </citation>
    <scope>NUCLEOTIDE SEQUENCE [LARGE SCALE GENOMIC DNA]</scope>
    <source>
        <strain evidence="5 6">UAMH 7357</strain>
    </source>
</reference>
<sequence>MAARTTKGCWTCRIRKKKCDEVQPSCGPCAFRQIICYGFGEKPWFMHREEDQRAEIEKIQRAVNESLRARRAFRVAKKQGRVFQQRPIVPAIERQHGAEADASQSLRNQPLMMKTPSIPPQSQGSIPILLPLPDPWPSTFNSPQQWKFGDEVLKNDIKITENTPKLDSGASSRHESPQNGISYPFSFHPGAPPAENANDLEMIMNYLDNIFPLQYYFYQPSAAERGRGWLLSMLLRSKPLYYTALAFSSVQKINAARNDDATESRYLEELDYQHSLAMAGLAHQLEELPLLRGQEHLKLGLEILACTIQLQSIEIFRGKKWWKGWKGDWEVHTNAAGALLSVIGNNLDQSVSSSDSATSDDSPDSNTTLGSDPLSGFLSEIAGLDFFMTSFIWSDIMRCANVGLKPSMQDSFFYLSYLEEERIQLGRLMGCRNWAMISIREISGLEAWRNEMLSGSKDPVLSGQSSGFENLIVPLLTQKSKEIEARLQKGFLSTPTAMDGLTKHDRETELVTNIFGLSAVLYLAIVVSGSFGRLPAVPEDVFLALTAMKALPKHLLMRVAWPYCVAGCLAEGSLREEFRQLLSETRAEGHPTGQLWNALDLMEEFWKIRESMVPGQHIEGSPWVLAMKSTDTKTLLI</sequence>
<dbReference type="Proteomes" id="UP000235672">
    <property type="component" value="Unassembled WGS sequence"/>
</dbReference>
<dbReference type="Pfam" id="PF00172">
    <property type="entry name" value="Zn_clus"/>
    <property type="match status" value="1"/>
</dbReference>
<evidence type="ECO:0000256" key="2">
    <source>
        <dbReference type="ARBA" id="ARBA00023242"/>
    </source>
</evidence>
<feature type="region of interest" description="Disordered" evidence="3">
    <location>
        <begin position="162"/>
        <end position="182"/>
    </location>
</feature>
<dbReference type="SUPFAM" id="SSF57701">
    <property type="entry name" value="Zn2/Cys6 DNA-binding domain"/>
    <property type="match status" value="1"/>
</dbReference>
<dbReference type="Pfam" id="PF11951">
    <property type="entry name" value="Fungal_trans_2"/>
    <property type="match status" value="1"/>
</dbReference>
<protein>
    <recommendedName>
        <fullName evidence="4">Zn(2)-C6 fungal-type domain-containing protein</fullName>
    </recommendedName>
</protein>
<dbReference type="OrthoDB" id="5213892at2759"/>
<accession>A0A2J6PFC9</accession>
<proteinExistence type="predicted"/>
<dbReference type="GO" id="GO:0045944">
    <property type="term" value="P:positive regulation of transcription by RNA polymerase II"/>
    <property type="evidence" value="ECO:0007669"/>
    <property type="project" value="TreeGrafter"/>
</dbReference>
<feature type="region of interest" description="Disordered" evidence="3">
    <location>
        <begin position="95"/>
        <end position="124"/>
    </location>
</feature>
<feature type="region of interest" description="Disordered" evidence="3">
    <location>
        <begin position="351"/>
        <end position="371"/>
    </location>
</feature>